<name>C6PSV8_9CLOT</name>
<reference evidence="2 3" key="1">
    <citation type="submission" date="2009-06" db="EMBL/GenBank/DDBJ databases">
        <title>The draft genome of Clostridium carboxidivorans P7.</title>
        <authorList>
            <consortium name="US DOE Joint Genome Institute (JGI-PGF)"/>
            <person name="Lucas S."/>
            <person name="Copeland A."/>
            <person name="Lapidus A."/>
            <person name="Glavina del Rio T."/>
            <person name="Tice H."/>
            <person name="Bruce D."/>
            <person name="Goodwin L."/>
            <person name="Pitluck S."/>
            <person name="Larimer F."/>
            <person name="Land M.L."/>
            <person name="Hauser L."/>
            <person name="Hemme C.L."/>
        </authorList>
    </citation>
    <scope>NUCLEOTIDE SEQUENCE [LARGE SCALE GENOMIC DNA]</scope>
    <source>
        <strain evidence="2 3">P7</strain>
    </source>
</reference>
<dbReference type="InterPro" id="IPR036390">
    <property type="entry name" value="WH_DNA-bd_sf"/>
</dbReference>
<dbReference type="Proteomes" id="UP000004198">
    <property type="component" value="Unassembled WGS sequence"/>
</dbReference>
<comment type="caution">
    <text evidence="2">The sequence shown here is derived from an EMBL/GenBank/DDBJ whole genome shotgun (WGS) entry which is preliminary data.</text>
</comment>
<organism evidence="2 3">
    <name type="scientific">Clostridium carboxidivorans P7</name>
    <dbReference type="NCBI Taxonomy" id="536227"/>
    <lineage>
        <taxon>Bacteria</taxon>
        <taxon>Bacillati</taxon>
        <taxon>Bacillota</taxon>
        <taxon>Clostridia</taxon>
        <taxon>Eubacteriales</taxon>
        <taxon>Clostridiaceae</taxon>
        <taxon>Clostridium</taxon>
    </lineage>
</organism>
<dbReference type="EMBL" id="ACVI01000025">
    <property type="protein sequence ID" value="EET87697.1"/>
    <property type="molecule type" value="Genomic_DNA"/>
</dbReference>
<evidence type="ECO:0000259" key="1">
    <source>
        <dbReference type="PROSITE" id="PS50931"/>
    </source>
</evidence>
<dbReference type="SUPFAM" id="SSF46785">
    <property type="entry name" value="Winged helix' DNA-binding domain"/>
    <property type="match status" value="1"/>
</dbReference>
<gene>
    <name evidence="2" type="ORF">CcarbDRAFT_1875</name>
</gene>
<dbReference type="RefSeq" id="WP_007060760.1">
    <property type="nucleotide sequence ID" value="NZ_ACVI01000025.1"/>
</dbReference>
<protein>
    <submittedName>
        <fullName evidence="2">LysR family transcriptional regulator</fullName>
    </submittedName>
</protein>
<dbReference type="InterPro" id="IPR000847">
    <property type="entry name" value="LysR_HTH_N"/>
</dbReference>
<feature type="domain" description="HTH lysR-type" evidence="1">
    <location>
        <begin position="1"/>
        <end position="39"/>
    </location>
</feature>
<dbReference type="OrthoDB" id="1825944at2"/>
<dbReference type="Gene3D" id="1.10.10.10">
    <property type="entry name" value="Winged helix-like DNA-binding domain superfamily/Winged helix DNA-binding domain"/>
    <property type="match status" value="1"/>
</dbReference>
<dbReference type="Pfam" id="PF00126">
    <property type="entry name" value="HTH_1"/>
    <property type="match status" value="1"/>
</dbReference>
<evidence type="ECO:0000313" key="2">
    <source>
        <dbReference type="EMBL" id="EET87697.1"/>
    </source>
</evidence>
<keyword evidence="3" id="KW-1185">Reference proteome</keyword>
<accession>C6PSV8</accession>
<evidence type="ECO:0000313" key="3">
    <source>
        <dbReference type="Proteomes" id="UP000004198"/>
    </source>
</evidence>
<dbReference type="PROSITE" id="PS50931">
    <property type="entry name" value="HTH_LYSR"/>
    <property type="match status" value="1"/>
</dbReference>
<proteinExistence type="predicted"/>
<dbReference type="GO" id="GO:0003700">
    <property type="term" value="F:DNA-binding transcription factor activity"/>
    <property type="evidence" value="ECO:0007669"/>
    <property type="project" value="InterPro"/>
</dbReference>
<sequence>MEFKDIEYAYAISKYHNITKAAEFLYITQPTLSTYIKNIGKKIRIGAI</sequence>
<dbReference type="InterPro" id="IPR036388">
    <property type="entry name" value="WH-like_DNA-bd_sf"/>
</dbReference>
<dbReference type="AlphaFoldDB" id="C6PSV8"/>